<dbReference type="SUPFAM" id="SSF55811">
    <property type="entry name" value="Nudix"/>
    <property type="match status" value="1"/>
</dbReference>
<dbReference type="PANTHER" id="PTHR43046">
    <property type="entry name" value="GDP-MANNOSE MANNOSYL HYDROLASE"/>
    <property type="match status" value="1"/>
</dbReference>
<dbReference type="Pfam" id="PF00293">
    <property type="entry name" value="NUDIX"/>
    <property type="match status" value="1"/>
</dbReference>
<dbReference type="AlphaFoldDB" id="A0A1F5PKN1"/>
<evidence type="ECO:0000256" key="2">
    <source>
        <dbReference type="ARBA" id="ARBA00022801"/>
    </source>
</evidence>
<proteinExistence type="predicted"/>
<name>A0A1F5PKN1_9BACT</name>
<evidence type="ECO:0000313" key="5">
    <source>
        <dbReference type="Proteomes" id="UP000178377"/>
    </source>
</evidence>
<feature type="domain" description="Nudix hydrolase" evidence="3">
    <location>
        <begin position="7"/>
        <end position="139"/>
    </location>
</feature>
<accession>A0A1F5PKN1</accession>
<gene>
    <name evidence="4" type="ORF">A2722_03045</name>
</gene>
<dbReference type="EMBL" id="MFEO01000012">
    <property type="protein sequence ID" value="OGE90461.1"/>
    <property type="molecule type" value="Genomic_DNA"/>
</dbReference>
<evidence type="ECO:0000256" key="1">
    <source>
        <dbReference type="ARBA" id="ARBA00001946"/>
    </source>
</evidence>
<dbReference type="GO" id="GO:0016787">
    <property type="term" value="F:hydrolase activity"/>
    <property type="evidence" value="ECO:0007669"/>
    <property type="project" value="UniProtKB-KW"/>
</dbReference>
<protein>
    <recommendedName>
        <fullName evidence="3">Nudix hydrolase domain-containing protein</fullName>
    </recommendedName>
</protein>
<comment type="caution">
    <text evidence="4">The sequence shown here is derived from an EMBL/GenBank/DDBJ whole genome shotgun (WGS) entry which is preliminary data.</text>
</comment>
<evidence type="ECO:0000313" key="4">
    <source>
        <dbReference type="EMBL" id="OGE90461.1"/>
    </source>
</evidence>
<evidence type="ECO:0000259" key="3">
    <source>
        <dbReference type="PROSITE" id="PS51462"/>
    </source>
</evidence>
<dbReference type="PROSITE" id="PS51462">
    <property type="entry name" value="NUDIX"/>
    <property type="match status" value="1"/>
</dbReference>
<dbReference type="STRING" id="1817828.A2722_03045"/>
<sequence length="159" mass="17854">MIKRVFTQVFAVVGAILEKDGKVLLVRENKTSARGLWNQPAGWPDVGEDLIASVRREVKEETGFDFQPTGLVGVYSLVKGPDARVEATRHAVKLIFRGTFGGQALASNEEIQEVKWFAPEEIYAMDSSTLRDLDIKQEVKDYFAGKNYPLEIIRHTLSK</sequence>
<dbReference type="Proteomes" id="UP000178377">
    <property type="component" value="Unassembled WGS sequence"/>
</dbReference>
<dbReference type="PANTHER" id="PTHR43046:SF14">
    <property type="entry name" value="MUTT_NUDIX FAMILY PROTEIN"/>
    <property type="match status" value="1"/>
</dbReference>
<keyword evidence="2" id="KW-0378">Hydrolase</keyword>
<reference evidence="4 5" key="1">
    <citation type="journal article" date="2016" name="Nat. Commun.">
        <title>Thousands of microbial genomes shed light on interconnected biogeochemical processes in an aquifer system.</title>
        <authorList>
            <person name="Anantharaman K."/>
            <person name="Brown C.T."/>
            <person name="Hug L.A."/>
            <person name="Sharon I."/>
            <person name="Castelle C.J."/>
            <person name="Probst A.J."/>
            <person name="Thomas B.C."/>
            <person name="Singh A."/>
            <person name="Wilkins M.J."/>
            <person name="Karaoz U."/>
            <person name="Brodie E.L."/>
            <person name="Williams K.H."/>
            <person name="Hubbard S.S."/>
            <person name="Banfield J.F."/>
        </authorList>
    </citation>
    <scope>NUCLEOTIDE SEQUENCE [LARGE SCALE GENOMIC DNA]</scope>
</reference>
<dbReference type="Gene3D" id="3.90.79.10">
    <property type="entry name" value="Nucleoside Triphosphate Pyrophosphohydrolase"/>
    <property type="match status" value="1"/>
</dbReference>
<dbReference type="InterPro" id="IPR000086">
    <property type="entry name" value="NUDIX_hydrolase_dom"/>
</dbReference>
<dbReference type="InterPro" id="IPR015797">
    <property type="entry name" value="NUDIX_hydrolase-like_dom_sf"/>
</dbReference>
<comment type="cofactor">
    <cofactor evidence="1">
        <name>Mg(2+)</name>
        <dbReference type="ChEBI" id="CHEBI:18420"/>
    </cofactor>
</comment>
<organism evidence="4 5">
    <name type="scientific">Candidatus Doudnabacteria bacterium RIFCSPHIGHO2_01_FULL_50_11</name>
    <dbReference type="NCBI Taxonomy" id="1817828"/>
    <lineage>
        <taxon>Bacteria</taxon>
        <taxon>Candidatus Doudnaibacteriota</taxon>
    </lineage>
</organism>